<evidence type="ECO:0000313" key="2">
    <source>
        <dbReference type="Proteomes" id="UP001055804"/>
    </source>
</evidence>
<dbReference type="EMBL" id="JAMZFT010000001">
    <property type="protein sequence ID" value="MCP1335021.1"/>
    <property type="molecule type" value="Genomic_DNA"/>
</dbReference>
<protein>
    <submittedName>
        <fullName evidence="1">Uncharacterized protein</fullName>
    </submittedName>
</protein>
<dbReference type="RefSeq" id="WP_269330981.1">
    <property type="nucleotide sequence ID" value="NZ_JAMZFT010000001.1"/>
</dbReference>
<evidence type="ECO:0000313" key="1">
    <source>
        <dbReference type="EMBL" id="MCP1335021.1"/>
    </source>
</evidence>
<proteinExistence type="predicted"/>
<dbReference type="AlphaFoldDB" id="A0A9J6P8S2"/>
<gene>
    <name evidence="1" type="ORF">NJQ99_01210</name>
</gene>
<comment type="caution">
    <text evidence="1">The sequence shown here is derived from an EMBL/GenBank/DDBJ whole genome shotgun (WGS) entry which is preliminary data.</text>
</comment>
<accession>A0A9J6P8S2</accession>
<reference evidence="1" key="1">
    <citation type="submission" date="2022-06" db="EMBL/GenBank/DDBJ databases">
        <title>Isolation and Genomics of Futiania mangrovii gen. nov., sp. nov., a Rare and Metabolically-versatile member in the Class Alphaproteobacteria.</title>
        <authorList>
            <person name="Liu L."/>
            <person name="Huang W.-C."/>
            <person name="Pan J."/>
            <person name="Li J."/>
            <person name="Huang Y."/>
            <person name="Du H."/>
            <person name="Liu Y."/>
            <person name="Li M."/>
        </authorList>
    </citation>
    <scope>NUCLEOTIDE SEQUENCE</scope>
    <source>
        <strain evidence="1">FT118</strain>
    </source>
</reference>
<name>A0A9J6P8S2_9PROT</name>
<organism evidence="1 2">
    <name type="scientific">Futiania mangrovi</name>
    <dbReference type="NCBI Taxonomy" id="2959716"/>
    <lineage>
        <taxon>Bacteria</taxon>
        <taxon>Pseudomonadati</taxon>
        <taxon>Pseudomonadota</taxon>
        <taxon>Alphaproteobacteria</taxon>
        <taxon>Futianiales</taxon>
        <taxon>Futianiaceae</taxon>
        <taxon>Futiania</taxon>
    </lineage>
</organism>
<keyword evidence="2" id="KW-1185">Reference proteome</keyword>
<sequence>MKREGRKPPTVAQRRYLERGLTQPGGKLPLFDGEGRAVDARTVRACVEAGWAEPWFHNPLKPDWLVCRLTEAGRKAAGRTPGAS</sequence>
<dbReference type="Proteomes" id="UP001055804">
    <property type="component" value="Unassembled WGS sequence"/>
</dbReference>